<dbReference type="OrthoDB" id="1778784at2"/>
<comment type="caution">
    <text evidence="1">The sequence shown here is derived from an EMBL/GenBank/DDBJ whole genome shotgun (WGS) entry which is preliminary data.</text>
</comment>
<dbReference type="EMBL" id="LKEU01000030">
    <property type="protein sequence ID" value="OFV70506.1"/>
    <property type="molecule type" value="Genomic_DNA"/>
</dbReference>
<reference evidence="1 2" key="1">
    <citation type="submission" date="2015-09" db="EMBL/GenBank/DDBJ databases">
        <title>Genome sequence of Acetobacterium wieringae DSM 1911.</title>
        <authorList>
            <person name="Poehlein A."/>
            <person name="Bengelsdorf F.R."/>
            <person name="Schiel-Bengelsdorf B."/>
            <person name="Duerre P."/>
            <person name="Daniel R."/>
        </authorList>
    </citation>
    <scope>NUCLEOTIDE SEQUENCE [LARGE SCALE GENOMIC DNA]</scope>
    <source>
        <strain evidence="1 2">DSM 1911</strain>
    </source>
</reference>
<evidence type="ECO:0000313" key="1">
    <source>
        <dbReference type="EMBL" id="OFV70506.1"/>
    </source>
</evidence>
<dbReference type="Proteomes" id="UP000176244">
    <property type="component" value="Unassembled WGS sequence"/>
</dbReference>
<accession>A0A1F2PIG5</accession>
<proteinExistence type="predicted"/>
<protein>
    <submittedName>
        <fullName evidence="1">Uncharacterized protein</fullName>
    </submittedName>
</protein>
<organism evidence="1 2">
    <name type="scientific">Acetobacterium wieringae</name>
    <dbReference type="NCBI Taxonomy" id="52694"/>
    <lineage>
        <taxon>Bacteria</taxon>
        <taxon>Bacillati</taxon>
        <taxon>Bacillota</taxon>
        <taxon>Clostridia</taxon>
        <taxon>Eubacteriales</taxon>
        <taxon>Eubacteriaceae</taxon>
        <taxon>Acetobacterium</taxon>
    </lineage>
</organism>
<name>A0A1F2PIG5_9FIRM</name>
<dbReference type="RefSeq" id="WP_070371289.1">
    <property type="nucleotide sequence ID" value="NZ_LKEU01000030.1"/>
</dbReference>
<evidence type="ECO:0000313" key="2">
    <source>
        <dbReference type="Proteomes" id="UP000176244"/>
    </source>
</evidence>
<sequence>MLKRIQNIKGIGKRVRDINKALNQEGFYLPWNDSQIELYFRSLKQEMTTVDWNDEEGNKIRLIFTPQIIKEDGFDTTINVIEVEYYTILQIVEQIRKQLHTQKQS</sequence>
<dbReference type="AlphaFoldDB" id="A0A1F2PIG5"/>
<gene>
    <name evidence="1" type="ORF">ACWI_19850</name>
</gene>